<feature type="non-terminal residue" evidence="2">
    <location>
        <position position="1"/>
    </location>
</feature>
<dbReference type="EMBL" id="KI691485">
    <property type="protein sequence ID" value="ETM52871.1"/>
    <property type="molecule type" value="Genomic_DNA"/>
</dbReference>
<organism evidence="2">
    <name type="scientific">Phytophthora nicotianae</name>
    <name type="common">Potato buckeye rot agent</name>
    <name type="synonym">Phytophthora parasitica</name>
    <dbReference type="NCBI Taxonomy" id="4792"/>
    <lineage>
        <taxon>Eukaryota</taxon>
        <taxon>Sar</taxon>
        <taxon>Stramenopiles</taxon>
        <taxon>Oomycota</taxon>
        <taxon>Peronosporomycetes</taxon>
        <taxon>Peronosporales</taxon>
        <taxon>Peronosporaceae</taxon>
        <taxon>Phytophthora</taxon>
    </lineage>
</organism>
<gene>
    <name evidence="2" type="ORF">L914_03573</name>
</gene>
<accession>W2NWB8</accession>
<protein>
    <submittedName>
        <fullName evidence="2">Uncharacterized protein</fullName>
    </submittedName>
</protein>
<feature type="non-terminal residue" evidence="2">
    <location>
        <position position="91"/>
    </location>
</feature>
<evidence type="ECO:0000313" key="2">
    <source>
        <dbReference type="EMBL" id="ETM52871.1"/>
    </source>
</evidence>
<dbReference type="Proteomes" id="UP000054532">
    <property type="component" value="Unassembled WGS sequence"/>
</dbReference>
<evidence type="ECO:0000256" key="1">
    <source>
        <dbReference type="SAM" id="MobiDB-lite"/>
    </source>
</evidence>
<proteinExistence type="predicted"/>
<sequence>LFRSVSRRHLIVSDNIYIRHKLATAVLAMGGRLKERAVFDSVSRIKSIQRGSWKLVAAVDSQEDSKKARNAHTRAQKKLPLSLRTQYAPPD</sequence>
<feature type="region of interest" description="Disordered" evidence="1">
    <location>
        <begin position="62"/>
        <end position="91"/>
    </location>
</feature>
<name>W2NWB8_PHYNI</name>
<reference evidence="2" key="1">
    <citation type="submission" date="2013-11" db="EMBL/GenBank/DDBJ databases">
        <title>The Genome Sequence of Phytophthora parasitica IAC_01/95.</title>
        <authorList>
            <consortium name="The Broad Institute Genomics Platform"/>
            <person name="Russ C."/>
            <person name="Tyler B."/>
            <person name="Panabieres F."/>
            <person name="Shan W."/>
            <person name="Tripathy S."/>
            <person name="Grunwald N."/>
            <person name="Machado M."/>
            <person name="Johnson C.S."/>
            <person name="Arredondo F."/>
            <person name="Hong C."/>
            <person name="Coffey M."/>
            <person name="Young S.K."/>
            <person name="Zeng Q."/>
            <person name="Gargeya S."/>
            <person name="Fitzgerald M."/>
            <person name="Abouelleil A."/>
            <person name="Alvarado L."/>
            <person name="Chapman S.B."/>
            <person name="Gainer-Dewar J."/>
            <person name="Goldberg J."/>
            <person name="Griggs A."/>
            <person name="Gujja S."/>
            <person name="Hansen M."/>
            <person name="Howarth C."/>
            <person name="Imamovic A."/>
            <person name="Ireland A."/>
            <person name="Larimer J."/>
            <person name="McCowan C."/>
            <person name="Murphy C."/>
            <person name="Pearson M."/>
            <person name="Poon T.W."/>
            <person name="Priest M."/>
            <person name="Roberts A."/>
            <person name="Saif S."/>
            <person name="Shea T."/>
            <person name="Sykes S."/>
            <person name="Wortman J."/>
            <person name="Nusbaum C."/>
            <person name="Birren B."/>
        </authorList>
    </citation>
    <scope>NUCLEOTIDE SEQUENCE [LARGE SCALE GENOMIC DNA]</scope>
    <source>
        <strain evidence="2">IAC_01/95</strain>
    </source>
</reference>
<feature type="compositionally biased region" description="Basic residues" evidence="1">
    <location>
        <begin position="68"/>
        <end position="77"/>
    </location>
</feature>
<dbReference type="AlphaFoldDB" id="W2NWB8"/>